<dbReference type="SUPFAM" id="SSF103054">
    <property type="entry name" value="General secretion pathway protein M, EpsM"/>
    <property type="match status" value="1"/>
</dbReference>
<sequence>MNWCGYECQKCQMSKIIPRRLDRITYKHWSAVIDNDGIRIWYDGRIFQNTLDWLKYLEKN</sequence>
<dbReference type="AlphaFoldDB" id="X0V3R1"/>
<dbReference type="EMBL" id="BARS01029670">
    <property type="protein sequence ID" value="GAG07153.1"/>
    <property type="molecule type" value="Genomic_DNA"/>
</dbReference>
<protein>
    <submittedName>
        <fullName evidence="1">Uncharacterized protein</fullName>
    </submittedName>
</protein>
<proteinExistence type="predicted"/>
<accession>X0V3R1</accession>
<comment type="caution">
    <text evidence="1">The sequence shown here is derived from an EMBL/GenBank/DDBJ whole genome shotgun (WGS) entry which is preliminary data.</text>
</comment>
<reference evidence="1" key="1">
    <citation type="journal article" date="2014" name="Front. Microbiol.">
        <title>High frequency of phylogenetically diverse reductive dehalogenase-homologous genes in deep subseafloor sedimentary metagenomes.</title>
        <authorList>
            <person name="Kawai M."/>
            <person name="Futagami T."/>
            <person name="Toyoda A."/>
            <person name="Takaki Y."/>
            <person name="Nishi S."/>
            <person name="Hori S."/>
            <person name="Arai W."/>
            <person name="Tsubouchi T."/>
            <person name="Morono Y."/>
            <person name="Uchiyama I."/>
            <person name="Ito T."/>
            <person name="Fujiyama A."/>
            <person name="Inagaki F."/>
            <person name="Takami H."/>
        </authorList>
    </citation>
    <scope>NUCLEOTIDE SEQUENCE</scope>
    <source>
        <strain evidence="1">Expedition CK06-06</strain>
    </source>
</reference>
<organism evidence="1">
    <name type="scientific">marine sediment metagenome</name>
    <dbReference type="NCBI Taxonomy" id="412755"/>
    <lineage>
        <taxon>unclassified sequences</taxon>
        <taxon>metagenomes</taxon>
        <taxon>ecological metagenomes</taxon>
    </lineage>
</organism>
<gene>
    <name evidence="1" type="ORF">S01H1_46339</name>
</gene>
<name>X0V3R1_9ZZZZ</name>
<dbReference type="InterPro" id="IPR023229">
    <property type="entry name" value="T2SS_M_periplasmic_sf"/>
</dbReference>
<evidence type="ECO:0000313" key="1">
    <source>
        <dbReference type="EMBL" id="GAG07153.1"/>
    </source>
</evidence>